<dbReference type="InterPro" id="IPR017972">
    <property type="entry name" value="Cyt_P450_CS"/>
</dbReference>
<evidence type="ECO:0000313" key="9">
    <source>
        <dbReference type="Proteomes" id="UP001172681"/>
    </source>
</evidence>
<dbReference type="Proteomes" id="UP001172681">
    <property type="component" value="Unassembled WGS sequence"/>
</dbReference>
<keyword evidence="4 7" id="KW-0560">Oxidoreductase</keyword>
<evidence type="ECO:0008006" key="10">
    <source>
        <dbReference type="Google" id="ProtNLM"/>
    </source>
</evidence>
<dbReference type="EMBL" id="JAPDRN010000124">
    <property type="protein sequence ID" value="KAJ9620373.1"/>
    <property type="molecule type" value="Genomic_DNA"/>
</dbReference>
<keyword evidence="9" id="KW-1185">Reference proteome</keyword>
<organism evidence="8 9">
    <name type="scientific">Knufia peltigerae</name>
    <dbReference type="NCBI Taxonomy" id="1002370"/>
    <lineage>
        <taxon>Eukaryota</taxon>
        <taxon>Fungi</taxon>
        <taxon>Dikarya</taxon>
        <taxon>Ascomycota</taxon>
        <taxon>Pezizomycotina</taxon>
        <taxon>Eurotiomycetes</taxon>
        <taxon>Chaetothyriomycetidae</taxon>
        <taxon>Chaetothyriales</taxon>
        <taxon>Trichomeriaceae</taxon>
        <taxon>Knufia</taxon>
    </lineage>
</organism>
<evidence type="ECO:0000256" key="1">
    <source>
        <dbReference type="ARBA" id="ARBA00001971"/>
    </source>
</evidence>
<keyword evidence="5 6" id="KW-0408">Iron</keyword>
<evidence type="ECO:0000256" key="3">
    <source>
        <dbReference type="ARBA" id="ARBA00022723"/>
    </source>
</evidence>
<dbReference type="InterPro" id="IPR050121">
    <property type="entry name" value="Cytochrome_P450_monoxygenase"/>
</dbReference>
<accession>A0AA39CT54</accession>
<dbReference type="InterPro" id="IPR036396">
    <property type="entry name" value="Cyt_P450_sf"/>
</dbReference>
<proteinExistence type="inferred from homology"/>
<dbReference type="Gene3D" id="1.10.630.10">
    <property type="entry name" value="Cytochrome P450"/>
    <property type="match status" value="1"/>
</dbReference>
<dbReference type="PRINTS" id="PR00385">
    <property type="entry name" value="P450"/>
</dbReference>
<protein>
    <recommendedName>
        <fullName evidence="10">Cytochrome P450</fullName>
    </recommendedName>
</protein>
<dbReference type="PROSITE" id="PS00086">
    <property type="entry name" value="CYTOCHROME_P450"/>
    <property type="match status" value="1"/>
</dbReference>
<evidence type="ECO:0000256" key="5">
    <source>
        <dbReference type="ARBA" id="ARBA00023004"/>
    </source>
</evidence>
<sequence length="526" mass="59036">MLVIVATGLLAAVFFWQVSTLKKSVVHESQILEALLTPKQIFSKVLFSPLRKIPGPFIAKITSKWLTMVDMAGDRTSAIHKLHQKYGSTVRIGPREISYSNAEVINEIYSQQTPYMKAPIYETFSLPPIGIFSLRDKTEHSQRRRLLSHAFSQASLLGTEPLIKDLVGKLIAHIERGRGRPLDALLLFRLVSFDIVGELFLGQSFGGLDLDAPKPPQFLKDMDYQFILSGLEANLPGLHWILALLRTRIPSVDHFLGARHRIHEYGEYAFNQYIEQHGRNSGRKDLLTKILTTKSNDSTTMMMTDRETCAEVGNMVFAGTDTTSTTLTYLFYELARNPSWQTRLRTELARIPHDSLDGQLPNYTSLSDLPILDAVINEALRLHPAAPASLQRVVPPGGKVLNGTFVPEGTVVSAQCYTTQRDPVAFPDPEMFLPSRWMDTDLEKKTKEPSVTSLFMPFSHGTRACIGKNLAMMELKLITASVVRRFKVEIAPGNTEDSMLMKDHFLAIPKSGKCDLIFRDVSDYQL</sequence>
<dbReference type="InterPro" id="IPR002401">
    <property type="entry name" value="Cyt_P450_E_grp-I"/>
</dbReference>
<dbReference type="PANTHER" id="PTHR24305">
    <property type="entry name" value="CYTOCHROME P450"/>
    <property type="match status" value="1"/>
</dbReference>
<dbReference type="PANTHER" id="PTHR24305:SF166">
    <property type="entry name" value="CYTOCHROME P450 12A4, MITOCHONDRIAL-RELATED"/>
    <property type="match status" value="1"/>
</dbReference>
<evidence type="ECO:0000256" key="4">
    <source>
        <dbReference type="ARBA" id="ARBA00023002"/>
    </source>
</evidence>
<evidence type="ECO:0000256" key="6">
    <source>
        <dbReference type="PIRSR" id="PIRSR602401-1"/>
    </source>
</evidence>
<name>A0AA39CT54_9EURO</name>
<feature type="binding site" description="axial binding residue" evidence="6">
    <location>
        <position position="465"/>
    </location>
    <ligand>
        <name>heme</name>
        <dbReference type="ChEBI" id="CHEBI:30413"/>
    </ligand>
    <ligandPart>
        <name>Fe</name>
        <dbReference type="ChEBI" id="CHEBI:18248"/>
    </ligandPart>
</feature>
<evidence type="ECO:0000256" key="7">
    <source>
        <dbReference type="RuleBase" id="RU000461"/>
    </source>
</evidence>
<comment type="cofactor">
    <cofactor evidence="1 6">
        <name>heme</name>
        <dbReference type="ChEBI" id="CHEBI:30413"/>
    </cofactor>
</comment>
<dbReference type="InterPro" id="IPR001128">
    <property type="entry name" value="Cyt_P450"/>
</dbReference>
<gene>
    <name evidence="8" type="ORF">H2204_012283</name>
</gene>
<dbReference type="AlphaFoldDB" id="A0AA39CT54"/>
<keyword evidence="3 6" id="KW-0479">Metal-binding</keyword>
<keyword evidence="6 7" id="KW-0349">Heme</keyword>
<dbReference type="GO" id="GO:0020037">
    <property type="term" value="F:heme binding"/>
    <property type="evidence" value="ECO:0007669"/>
    <property type="project" value="InterPro"/>
</dbReference>
<dbReference type="SUPFAM" id="SSF48264">
    <property type="entry name" value="Cytochrome P450"/>
    <property type="match status" value="1"/>
</dbReference>
<keyword evidence="7" id="KW-0503">Monooxygenase</keyword>
<dbReference type="GO" id="GO:0004497">
    <property type="term" value="F:monooxygenase activity"/>
    <property type="evidence" value="ECO:0007669"/>
    <property type="project" value="UniProtKB-KW"/>
</dbReference>
<evidence type="ECO:0000256" key="2">
    <source>
        <dbReference type="ARBA" id="ARBA00010617"/>
    </source>
</evidence>
<comment type="similarity">
    <text evidence="2 7">Belongs to the cytochrome P450 family.</text>
</comment>
<comment type="caution">
    <text evidence="8">The sequence shown here is derived from an EMBL/GenBank/DDBJ whole genome shotgun (WGS) entry which is preliminary data.</text>
</comment>
<reference evidence="8" key="1">
    <citation type="submission" date="2022-10" db="EMBL/GenBank/DDBJ databases">
        <title>Culturing micro-colonial fungi from biological soil crusts in the Mojave desert and describing Neophaeococcomyces mojavensis, and introducing the new genera and species Taxawa tesnikishii.</title>
        <authorList>
            <person name="Kurbessoian T."/>
            <person name="Stajich J.E."/>
        </authorList>
    </citation>
    <scope>NUCLEOTIDE SEQUENCE</scope>
    <source>
        <strain evidence="8">TK_35</strain>
    </source>
</reference>
<dbReference type="PRINTS" id="PR00463">
    <property type="entry name" value="EP450I"/>
</dbReference>
<dbReference type="GO" id="GO:0005506">
    <property type="term" value="F:iron ion binding"/>
    <property type="evidence" value="ECO:0007669"/>
    <property type="project" value="InterPro"/>
</dbReference>
<dbReference type="Pfam" id="PF00067">
    <property type="entry name" value="p450"/>
    <property type="match status" value="1"/>
</dbReference>
<evidence type="ECO:0000313" key="8">
    <source>
        <dbReference type="EMBL" id="KAJ9620373.1"/>
    </source>
</evidence>
<dbReference type="GO" id="GO:0016705">
    <property type="term" value="F:oxidoreductase activity, acting on paired donors, with incorporation or reduction of molecular oxygen"/>
    <property type="evidence" value="ECO:0007669"/>
    <property type="project" value="InterPro"/>
</dbReference>